<dbReference type="InterPro" id="IPR019587">
    <property type="entry name" value="Polyketide_cyclase/dehydratase"/>
</dbReference>
<evidence type="ECO:0000256" key="1">
    <source>
        <dbReference type="SAM" id="SignalP"/>
    </source>
</evidence>
<feature type="chain" id="PRO_5031156636" evidence="1">
    <location>
        <begin position="23"/>
        <end position="196"/>
    </location>
</feature>
<evidence type="ECO:0000313" key="3">
    <source>
        <dbReference type="Proteomes" id="UP000585050"/>
    </source>
</evidence>
<dbReference type="Proteomes" id="UP000585050">
    <property type="component" value="Unassembled WGS sequence"/>
</dbReference>
<feature type="signal peptide" evidence="1">
    <location>
        <begin position="1"/>
        <end position="22"/>
    </location>
</feature>
<sequence length="196" mass="22470">MKTQFRFITFLFLTVLSIQVIAQEKKTQHVEVSRIINAPVESVWKVVGEEFGEIHKSHPKIVSSDYLNDSPTHGCEGAERVCNLNMDGSKYIKEKQVEFNPDQHSFKVQITNSGTLPLDAEYSFAEYKVEKVDENTSKLIFTFDYRTKPAFMGSLAKGKFKKQLSDYMLAVDHYVTTGEEVNAENFKNIKKQQQSK</sequence>
<dbReference type="EMBL" id="JABAIL010000001">
    <property type="protein sequence ID" value="NLR89868.1"/>
    <property type="molecule type" value="Genomic_DNA"/>
</dbReference>
<keyword evidence="1" id="KW-0732">Signal</keyword>
<keyword evidence="3" id="KW-1185">Reference proteome</keyword>
<dbReference type="InterPro" id="IPR023393">
    <property type="entry name" value="START-like_dom_sf"/>
</dbReference>
<accession>A0A7X8XU02</accession>
<dbReference type="PANTHER" id="PTHR39332:SF7">
    <property type="entry name" value="SRPBCC FAMILY PROTEIN"/>
    <property type="match status" value="1"/>
</dbReference>
<dbReference type="CDD" id="cd07821">
    <property type="entry name" value="PYR_PYL_RCAR_like"/>
    <property type="match status" value="1"/>
</dbReference>
<proteinExistence type="predicted"/>
<gene>
    <name evidence="2" type="ORF">HGP29_01565</name>
</gene>
<protein>
    <submittedName>
        <fullName evidence="2">SRPBCC family protein</fullName>
    </submittedName>
</protein>
<dbReference type="RefSeq" id="WP_168880552.1">
    <property type="nucleotide sequence ID" value="NZ_JABAIL010000001.1"/>
</dbReference>
<dbReference type="AlphaFoldDB" id="A0A7X8XU02"/>
<dbReference type="SUPFAM" id="SSF55961">
    <property type="entry name" value="Bet v1-like"/>
    <property type="match status" value="1"/>
</dbReference>
<dbReference type="Pfam" id="PF10604">
    <property type="entry name" value="Polyketide_cyc2"/>
    <property type="match status" value="1"/>
</dbReference>
<evidence type="ECO:0000313" key="2">
    <source>
        <dbReference type="EMBL" id="NLR89868.1"/>
    </source>
</evidence>
<reference evidence="2 3" key="1">
    <citation type="submission" date="2020-04" db="EMBL/GenBank/DDBJ databases">
        <title>Flammeovirga sp. SR4, a novel species isolated from seawater.</title>
        <authorList>
            <person name="Wang X."/>
        </authorList>
    </citation>
    <scope>NUCLEOTIDE SEQUENCE [LARGE SCALE GENOMIC DNA]</scope>
    <source>
        <strain evidence="2 3">SR4</strain>
    </source>
</reference>
<dbReference type="Gene3D" id="3.30.530.20">
    <property type="match status" value="1"/>
</dbReference>
<dbReference type="PANTHER" id="PTHR39332">
    <property type="entry name" value="BLL4707 PROTEIN"/>
    <property type="match status" value="1"/>
</dbReference>
<name>A0A7X8XU02_9BACT</name>
<comment type="caution">
    <text evidence="2">The sequence shown here is derived from an EMBL/GenBank/DDBJ whole genome shotgun (WGS) entry which is preliminary data.</text>
</comment>
<organism evidence="2 3">
    <name type="scientific">Flammeovirga agarivorans</name>
    <dbReference type="NCBI Taxonomy" id="2726742"/>
    <lineage>
        <taxon>Bacteria</taxon>
        <taxon>Pseudomonadati</taxon>
        <taxon>Bacteroidota</taxon>
        <taxon>Cytophagia</taxon>
        <taxon>Cytophagales</taxon>
        <taxon>Flammeovirgaceae</taxon>
        <taxon>Flammeovirga</taxon>
    </lineage>
</organism>